<dbReference type="SFLD" id="SFLDF00027">
    <property type="entry name" value="p-type_atpase"/>
    <property type="match status" value="1"/>
</dbReference>
<feature type="transmembrane region" description="Helical" evidence="10">
    <location>
        <begin position="284"/>
        <end position="305"/>
    </location>
</feature>
<feature type="transmembrane region" description="Helical" evidence="10">
    <location>
        <begin position="756"/>
        <end position="776"/>
    </location>
</feature>
<dbReference type="GO" id="GO:1990573">
    <property type="term" value="P:potassium ion import across plasma membrane"/>
    <property type="evidence" value="ECO:0007669"/>
    <property type="project" value="TreeGrafter"/>
</dbReference>
<dbReference type="GO" id="GO:0030007">
    <property type="term" value="P:intracellular potassium ion homeostasis"/>
    <property type="evidence" value="ECO:0007669"/>
    <property type="project" value="TreeGrafter"/>
</dbReference>
<keyword evidence="9 10" id="KW-0472">Membrane</keyword>
<dbReference type="InterPro" id="IPR044492">
    <property type="entry name" value="P_typ_ATPase_HD_dom"/>
</dbReference>
<dbReference type="SFLD" id="SFLDG00002">
    <property type="entry name" value="C1.7:_P-type_atpase_like"/>
    <property type="match status" value="1"/>
</dbReference>
<keyword evidence="4 10" id="KW-0812">Transmembrane</keyword>
<dbReference type="GO" id="GO:0005391">
    <property type="term" value="F:P-type sodium:potassium-exchanging transporter activity"/>
    <property type="evidence" value="ECO:0007669"/>
    <property type="project" value="TreeGrafter"/>
</dbReference>
<dbReference type="InterPro" id="IPR004014">
    <property type="entry name" value="ATPase_P-typ_cation-transptr_N"/>
</dbReference>
<dbReference type="PRINTS" id="PR00119">
    <property type="entry name" value="CATATPASE"/>
</dbReference>
<evidence type="ECO:0000256" key="2">
    <source>
        <dbReference type="ARBA" id="ARBA00005675"/>
    </source>
</evidence>
<dbReference type="SMART" id="SM00831">
    <property type="entry name" value="Cation_ATPase_N"/>
    <property type="match status" value="1"/>
</dbReference>
<dbReference type="GO" id="GO:0005886">
    <property type="term" value="C:plasma membrane"/>
    <property type="evidence" value="ECO:0007669"/>
    <property type="project" value="UniProtKB-SubCell"/>
</dbReference>
<comment type="similarity">
    <text evidence="2">Belongs to the cation transport ATPase (P-type) (TC 3.A.3) family. Type IIA subfamily.</text>
</comment>
<dbReference type="InterPro" id="IPR006068">
    <property type="entry name" value="ATPase_P-typ_cation-transptr_C"/>
</dbReference>
<feature type="transmembrane region" description="Helical" evidence="10">
    <location>
        <begin position="721"/>
        <end position="744"/>
    </location>
</feature>
<dbReference type="PROSITE" id="PS00154">
    <property type="entry name" value="ATPASE_E1_E2"/>
    <property type="match status" value="1"/>
</dbReference>
<dbReference type="Gene3D" id="3.40.1110.10">
    <property type="entry name" value="Calcium-transporting ATPase, cytoplasmic domain N"/>
    <property type="match status" value="2"/>
</dbReference>
<dbReference type="SFLD" id="SFLDS00003">
    <property type="entry name" value="Haloacid_Dehalogenase"/>
    <property type="match status" value="1"/>
</dbReference>
<dbReference type="Gene3D" id="3.40.50.1000">
    <property type="entry name" value="HAD superfamily/HAD-like"/>
    <property type="match status" value="2"/>
</dbReference>
<dbReference type="InterPro" id="IPR018303">
    <property type="entry name" value="ATPase_P-typ_P_site"/>
</dbReference>
<dbReference type="GO" id="GO:0036376">
    <property type="term" value="P:sodium ion export across plasma membrane"/>
    <property type="evidence" value="ECO:0007669"/>
    <property type="project" value="TreeGrafter"/>
</dbReference>
<dbReference type="GO" id="GO:0005524">
    <property type="term" value="F:ATP binding"/>
    <property type="evidence" value="ECO:0007669"/>
    <property type="project" value="UniProtKB-KW"/>
</dbReference>
<feature type="transmembrane region" description="Helical" evidence="10">
    <location>
        <begin position="821"/>
        <end position="841"/>
    </location>
</feature>
<dbReference type="InterPro" id="IPR050510">
    <property type="entry name" value="Cation_transp_ATPase_P-type"/>
</dbReference>
<keyword evidence="8 10" id="KW-1133">Transmembrane helix</keyword>
<feature type="transmembrane region" description="Helical" evidence="10">
    <location>
        <begin position="788"/>
        <end position="809"/>
    </location>
</feature>
<dbReference type="EMBL" id="MGFE01000005">
    <property type="protein sequence ID" value="OGL99418.1"/>
    <property type="molecule type" value="Genomic_DNA"/>
</dbReference>
<feature type="transmembrane region" description="Helical" evidence="10">
    <location>
        <begin position="649"/>
        <end position="673"/>
    </location>
</feature>
<evidence type="ECO:0000256" key="9">
    <source>
        <dbReference type="ARBA" id="ARBA00023136"/>
    </source>
</evidence>
<feature type="transmembrane region" description="Helical" evidence="10">
    <location>
        <begin position="84"/>
        <end position="102"/>
    </location>
</feature>
<comment type="subcellular location">
    <subcellularLocation>
        <location evidence="1">Cell membrane</location>
        <topology evidence="1">Multi-pass membrane protein</topology>
    </subcellularLocation>
</comment>
<evidence type="ECO:0000256" key="4">
    <source>
        <dbReference type="ARBA" id="ARBA00022692"/>
    </source>
</evidence>
<dbReference type="PANTHER" id="PTHR43294">
    <property type="entry name" value="SODIUM/POTASSIUM-TRANSPORTING ATPASE SUBUNIT ALPHA"/>
    <property type="match status" value="1"/>
</dbReference>
<feature type="transmembrane region" description="Helical" evidence="10">
    <location>
        <begin position="679"/>
        <end position="700"/>
    </location>
</feature>
<dbReference type="PRINTS" id="PR00120">
    <property type="entry name" value="HATPASE"/>
</dbReference>
<dbReference type="AlphaFoldDB" id="A0A1F7WAK6"/>
<reference evidence="12 13" key="1">
    <citation type="journal article" date="2016" name="Nat. Commun.">
        <title>Thousands of microbial genomes shed light on interconnected biogeochemical processes in an aquifer system.</title>
        <authorList>
            <person name="Anantharaman K."/>
            <person name="Brown C.T."/>
            <person name="Hug L.A."/>
            <person name="Sharon I."/>
            <person name="Castelle C.J."/>
            <person name="Probst A.J."/>
            <person name="Thomas B.C."/>
            <person name="Singh A."/>
            <person name="Wilkins M.J."/>
            <person name="Karaoz U."/>
            <person name="Brodie E.L."/>
            <person name="Williams K.H."/>
            <person name="Hubbard S.S."/>
            <person name="Banfield J.F."/>
        </authorList>
    </citation>
    <scope>NUCLEOTIDE SEQUENCE [LARGE SCALE GENOMIC DNA]</scope>
</reference>
<dbReference type="InterPro" id="IPR001757">
    <property type="entry name" value="P_typ_ATPase"/>
</dbReference>
<dbReference type="GO" id="GO:0016887">
    <property type="term" value="F:ATP hydrolysis activity"/>
    <property type="evidence" value="ECO:0007669"/>
    <property type="project" value="InterPro"/>
</dbReference>
<dbReference type="Pfam" id="PF13246">
    <property type="entry name" value="Cation_ATPase"/>
    <property type="match status" value="1"/>
</dbReference>
<dbReference type="Gene3D" id="2.70.150.10">
    <property type="entry name" value="Calcium-transporting ATPase, cytoplasmic transduction domain A"/>
    <property type="match status" value="1"/>
</dbReference>
<keyword evidence="5" id="KW-0547">Nucleotide-binding</keyword>
<dbReference type="Pfam" id="PF08282">
    <property type="entry name" value="Hydrolase_3"/>
    <property type="match status" value="1"/>
</dbReference>
<sequence length="855" mass="92312">MPATHDWHAMSGKEVIAKLETRTNGLTSAEAAKRLQSRGPNEFPREVPKRWWSVAFDQFASPLMLVLLAAAVVSFALGDRLDSGVIAAAVAVNAMLGFVQEYKANQAMEQLRLLVHPTAMVRRLSADGQDDGHDRALDAREVVPGDILILSAGDRLVADVRFLGCSACETNEALLTGESALVVKREEKLPPGVAMAERSNMAFAGTSFVAGRGVAVVVATGSETELGKVAALVRETEDRDTPLQMELSRLAKWLSYGVVAIVAVMFGAGVLAGRDPLGMFETSVALAVAAIPEGLGISVTIVLAIGMQRMVKRRALVRRLVAAETLGSVSVICTDKTGTITEGRMRVDHIVGNREKVLEAVMLCNDAIVDGEKIIGTPTERALMEAGLAAELNLSALKKARPRVGELPFDSARKYMATLHHKADRHTLIVKGAPEKILPMCRDGEMRLAEATKLAAKGLRLIAVAHKSVGESVEINGELHGMTFLGFVGLRDPLRAEAAEQIRAARAAGVRTVIVTGDHPSTARAIAKEAGFLLRDHHGLLTGEELDALDDAALDRMLVGVQVFARVEPRHKIRVVNAWQRRGDVVAVTGDGVNDAPALKAAEVGVALGSGTEVAKQASDMVLLDDDLGSITAAIEQGRVVFDNVRRCVVYLLADSFTEIVLIGGAILMGLPLPLLPVQILWINLIADSLPNIGLAFEPGERDVMNIPPRKKNEPVLNREMFILIFLIGIVTDLLLFGIYLWFISSGTPLPQIQSIMFAAVGVDSLFYVFAVKSLRRSIFRSNPFSNRYLNVGVVAGFLLMGLAMLHPFLQRAFDVVPLSLPQWGLLLMMGLVKLGMIEMGKEAYLFYQKRIVST</sequence>
<dbReference type="InterPro" id="IPR023298">
    <property type="entry name" value="ATPase_P-typ_TM_dom_sf"/>
</dbReference>
<evidence type="ECO:0000256" key="7">
    <source>
        <dbReference type="ARBA" id="ARBA00022967"/>
    </source>
</evidence>
<dbReference type="GO" id="GO:1902600">
    <property type="term" value="P:proton transmembrane transport"/>
    <property type="evidence" value="ECO:0007669"/>
    <property type="project" value="TreeGrafter"/>
</dbReference>
<gene>
    <name evidence="12" type="ORF">A2304_01340</name>
</gene>
<accession>A0A1F7WAK6</accession>
<evidence type="ECO:0000313" key="12">
    <source>
        <dbReference type="EMBL" id="OGL99418.1"/>
    </source>
</evidence>
<evidence type="ECO:0000313" key="13">
    <source>
        <dbReference type="Proteomes" id="UP000176501"/>
    </source>
</evidence>
<evidence type="ECO:0000256" key="6">
    <source>
        <dbReference type="ARBA" id="ARBA00022840"/>
    </source>
</evidence>
<dbReference type="Pfam" id="PF00690">
    <property type="entry name" value="Cation_ATPase_N"/>
    <property type="match status" value="1"/>
</dbReference>
<evidence type="ECO:0000256" key="5">
    <source>
        <dbReference type="ARBA" id="ARBA00022741"/>
    </source>
</evidence>
<dbReference type="Pfam" id="PF00689">
    <property type="entry name" value="Cation_ATPase_C"/>
    <property type="match status" value="1"/>
</dbReference>
<dbReference type="Gene3D" id="1.20.1110.10">
    <property type="entry name" value="Calcium-transporting ATPase, transmembrane domain"/>
    <property type="match status" value="2"/>
</dbReference>
<organism evidence="12 13">
    <name type="scientific">Candidatus Uhrbacteria bacterium RIFOXYB2_FULL_57_15</name>
    <dbReference type="NCBI Taxonomy" id="1802422"/>
    <lineage>
        <taxon>Bacteria</taxon>
        <taxon>Candidatus Uhriibacteriota</taxon>
    </lineage>
</organism>
<dbReference type="Proteomes" id="UP000176501">
    <property type="component" value="Unassembled WGS sequence"/>
</dbReference>
<evidence type="ECO:0000256" key="3">
    <source>
        <dbReference type="ARBA" id="ARBA00022475"/>
    </source>
</evidence>
<proteinExistence type="inferred from homology"/>
<keyword evidence="3" id="KW-1003">Cell membrane</keyword>
<protein>
    <recommendedName>
        <fullName evidence="11">Cation-transporting P-type ATPase N-terminal domain-containing protein</fullName>
    </recommendedName>
</protein>
<dbReference type="InterPro" id="IPR036412">
    <property type="entry name" value="HAD-like_sf"/>
</dbReference>
<evidence type="ECO:0000256" key="10">
    <source>
        <dbReference type="SAM" id="Phobius"/>
    </source>
</evidence>
<dbReference type="GO" id="GO:0006883">
    <property type="term" value="P:intracellular sodium ion homeostasis"/>
    <property type="evidence" value="ECO:0007669"/>
    <property type="project" value="TreeGrafter"/>
</dbReference>
<dbReference type="NCBIfam" id="TIGR01494">
    <property type="entry name" value="ATPase_P-type"/>
    <property type="match status" value="2"/>
</dbReference>
<dbReference type="Pfam" id="PF00122">
    <property type="entry name" value="E1-E2_ATPase"/>
    <property type="match status" value="1"/>
</dbReference>
<feature type="domain" description="Cation-transporting P-type ATPase N-terminal" evidence="11">
    <location>
        <begin position="6"/>
        <end position="79"/>
    </location>
</feature>
<comment type="caution">
    <text evidence="12">The sequence shown here is derived from an EMBL/GenBank/DDBJ whole genome shotgun (WGS) entry which is preliminary data.</text>
</comment>
<evidence type="ECO:0000256" key="1">
    <source>
        <dbReference type="ARBA" id="ARBA00004651"/>
    </source>
</evidence>
<evidence type="ECO:0000256" key="8">
    <source>
        <dbReference type="ARBA" id="ARBA00022989"/>
    </source>
</evidence>
<keyword evidence="7" id="KW-1278">Translocase</keyword>
<dbReference type="InterPro" id="IPR023214">
    <property type="entry name" value="HAD_sf"/>
</dbReference>
<keyword evidence="6" id="KW-0067">ATP-binding</keyword>
<dbReference type="SUPFAM" id="SSF81665">
    <property type="entry name" value="Calcium ATPase, transmembrane domain M"/>
    <property type="match status" value="1"/>
</dbReference>
<name>A0A1F7WAK6_9BACT</name>
<dbReference type="InterPro" id="IPR023299">
    <property type="entry name" value="ATPase_P-typ_cyto_dom_N"/>
</dbReference>
<feature type="transmembrane region" description="Helical" evidence="10">
    <location>
        <begin position="253"/>
        <end position="272"/>
    </location>
</feature>
<evidence type="ECO:0000259" key="11">
    <source>
        <dbReference type="SMART" id="SM00831"/>
    </source>
</evidence>
<feature type="transmembrane region" description="Helical" evidence="10">
    <location>
        <begin position="59"/>
        <end position="78"/>
    </location>
</feature>
<dbReference type="SUPFAM" id="SSF81653">
    <property type="entry name" value="Calcium ATPase, transduction domain A"/>
    <property type="match status" value="1"/>
</dbReference>
<dbReference type="PANTHER" id="PTHR43294:SF21">
    <property type="entry name" value="CATION TRANSPORTING ATPASE"/>
    <property type="match status" value="1"/>
</dbReference>
<dbReference type="InterPro" id="IPR008250">
    <property type="entry name" value="ATPase_P-typ_transduc_dom_A_sf"/>
</dbReference>
<dbReference type="InterPro" id="IPR059000">
    <property type="entry name" value="ATPase_P-type_domA"/>
</dbReference>
<dbReference type="SUPFAM" id="SSF56784">
    <property type="entry name" value="HAD-like"/>
    <property type="match status" value="1"/>
</dbReference>